<feature type="transmembrane region" description="Helical" evidence="8">
    <location>
        <begin position="319"/>
        <end position="340"/>
    </location>
</feature>
<feature type="transmembrane region" description="Helical" evidence="8">
    <location>
        <begin position="261"/>
        <end position="283"/>
    </location>
</feature>
<feature type="transmembrane region" description="Helical" evidence="8">
    <location>
        <begin position="392"/>
        <end position="410"/>
    </location>
</feature>
<evidence type="ECO:0000256" key="2">
    <source>
        <dbReference type="ARBA" id="ARBA00007965"/>
    </source>
</evidence>
<feature type="transmembrane region" description="Helical" evidence="8">
    <location>
        <begin position="173"/>
        <end position="198"/>
    </location>
</feature>
<dbReference type="PANTHER" id="PTHR10332:SF88">
    <property type="entry name" value="EQUILIBRATIVE NUCLEOSIDE TRANSPORTER 1, ISOFORM A"/>
    <property type="match status" value="1"/>
</dbReference>
<keyword evidence="5 8" id="KW-1133">Transmembrane helix</keyword>
<dbReference type="AlphaFoldDB" id="A0A9W8YWQ4"/>
<dbReference type="GO" id="GO:0034257">
    <property type="term" value="F:nicotinamide riboside transmembrane transporter activity"/>
    <property type="evidence" value="ECO:0007669"/>
    <property type="project" value="TreeGrafter"/>
</dbReference>
<dbReference type="PANTHER" id="PTHR10332">
    <property type="entry name" value="EQUILIBRATIVE NUCLEOSIDE TRANSPORTER"/>
    <property type="match status" value="1"/>
</dbReference>
<reference evidence="9" key="1">
    <citation type="submission" date="2022-10" db="EMBL/GenBank/DDBJ databases">
        <title>Tapping the CABI collections for fungal endophytes: first genome assemblies for Collariella, Neodidymelliopsis, Ascochyta clinopodiicola, Didymella pomorum, Didymosphaeria variabile, Neocosmospora piperis and Neocucurbitaria cava.</title>
        <authorList>
            <person name="Hill R."/>
        </authorList>
    </citation>
    <scope>NUCLEOTIDE SEQUENCE</scope>
    <source>
        <strain evidence="9">IMI 355082</strain>
    </source>
</reference>
<feature type="transmembrane region" description="Helical" evidence="8">
    <location>
        <begin position="465"/>
        <end position="484"/>
    </location>
</feature>
<dbReference type="EMBL" id="JAPEVB010000003">
    <property type="protein sequence ID" value="KAJ4391859.1"/>
    <property type="molecule type" value="Genomic_DNA"/>
</dbReference>
<keyword evidence="4 8" id="KW-0812">Transmembrane</keyword>
<dbReference type="GO" id="GO:0000329">
    <property type="term" value="C:fungal-type vacuole membrane"/>
    <property type="evidence" value="ECO:0007669"/>
    <property type="project" value="TreeGrafter"/>
</dbReference>
<gene>
    <name evidence="9" type="ORF">N0V93_005479</name>
</gene>
<sequence length="487" mass="52551">MSPSASNLTDSITMERLRSILTGNSAAKDTHGANPDEYEPLRASSDDVREIEGTPEGESETYKATEVPFSWFEYTIFALVGVAMLWAWNMFLAASPYFNFRFTSRPSLSRTFQSSVLSVSTITNLVVTLLLTKLQRTANYASRIKLGLVINTVAFVLLTISTTSYRDISPDAYLAFVLLDVWLAAVATGLFQNGAFAFAAGFGRGEYTQAVMVGQGLAGVLPALAQMVSVLVVPQSSSHPSPSAATDDGKPEAPDTISSSAFIYFLTAVIVSIITLVSFLPLSSRYQRLIASRKAAQDDENQASNTRKIVGLATLCRKLHWEAGSVAICFVATIAFFPVFTGKILSTHDQPHSRLFDAEVFIPFGFFCWNAGDLAGRMFTGGAFNERIRRQPVILFLFGCARFAFLPLYLLCNLHGGGAVVSSDLFYLVLVQVPFGLSNGWLASNSMMAAAEGVDEGEREAAGGFMGLCLVAGLAVGSLMSFTVTDI</sequence>
<evidence type="ECO:0000256" key="6">
    <source>
        <dbReference type="ARBA" id="ARBA00023136"/>
    </source>
</evidence>
<evidence type="ECO:0000256" key="5">
    <source>
        <dbReference type="ARBA" id="ARBA00022989"/>
    </source>
</evidence>
<dbReference type="PIRSF" id="PIRSF016379">
    <property type="entry name" value="ENT"/>
    <property type="match status" value="1"/>
</dbReference>
<evidence type="ECO:0000313" key="9">
    <source>
        <dbReference type="EMBL" id="KAJ4391859.1"/>
    </source>
</evidence>
<comment type="caution">
    <text evidence="9">The sequence shown here is derived from an EMBL/GenBank/DDBJ whole genome shotgun (WGS) entry which is preliminary data.</text>
</comment>
<dbReference type="InterPro" id="IPR002259">
    <property type="entry name" value="Eqnu_transpt"/>
</dbReference>
<feature type="transmembrane region" description="Helical" evidence="8">
    <location>
        <begin position="425"/>
        <end position="444"/>
    </location>
</feature>
<evidence type="ECO:0008006" key="11">
    <source>
        <dbReference type="Google" id="ProtNLM"/>
    </source>
</evidence>
<feature type="transmembrane region" description="Helical" evidence="8">
    <location>
        <begin position="144"/>
        <end position="161"/>
    </location>
</feature>
<feature type="transmembrane region" description="Helical" evidence="8">
    <location>
        <begin position="360"/>
        <end position="380"/>
    </location>
</feature>
<evidence type="ECO:0000256" key="3">
    <source>
        <dbReference type="ARBA" id="ARBA00022448"/>
    </source>
</evidence>
<keyword evidence="10" id="KW-1185">Reference proteome</keyword>
<evidence type="ECO:0000256" key="4">
    <source>
        <dbReference type="ARBA" id="ARBA00022692"/>
    </source>
</evidence>
<feature type="transmembrane region" description="Helical" evidence="8">
    <location>
        <begin position="210"/>
        <end position="233"/>
    </location>
</feature>
<dbReference type="InterPro" id="IPR036259">
    <property type="entry name" value="MFS_trans_sf"/>
</dbReference>
<dbReference type="GO" id="GO:0015205">
    <property type="term" value="F:nucleobase transmembrane transporter activity"/>
    <property type="evidence" value="ECO:0007669"/>
    <property type="project" value="TreeGrafter"/>
</dbReference>
<comment type="subcellular location">
    <subcellularLocation>
        <location evidence="1">Membrane</location>
        <topology evidence="1">Multi-pass membrane protein</topology>
    </subcellularLocation>
</comment>
<evidence type="ECO:0000256" key="8">
    <source>
        <dbReference type="SAM" id="Phobius"/>
    </source>
</evidence>
<keyword evidence="3" id="KW-0813">Transport</keyword>
<evidence type="ECO:0000256" key="7">
    <source>
        <dbReference type="SAM" id="MobiDB-lite"/>
    </source>
</evidence>
<dbReference type="OrthoDB" id="46396at2759"/>
<keyword evidence="6 8" id="KW-0472">Membrane</keyword>
<evidence type="ECO:0000256" key="1">
    <source>
        <dbReference type="ARBA" id="ARBA00004141"/>
    </source>
</evidence>
<feature type="region of interest" description="Disordered" evidence="7">
    <location>
        <begin position="24"/>
        <end position="60"/>
    </location>
</feature>
<accession>A0A9W8YWQ4</accession>
<dbReference type="Proteomes" id="UP001140453">
    <property type="component" value="Unassembled WGS sequence"/>
</dbReference>
<proteinExistence type="inferred from homology"/>
<dbReference type="GO" id="GO:0005886">
    <property type="term" value="C:plasma membrane"/>
    <property type="evidence" value="ECO:0007669"/>
    <property type="project" value="TreeGrafter"/>
</dbReference>
<feature type="transmembrane region" description="Helical" evidence="8">
    <location>
        <begin position="71"/>
        <end position="91"/>
    </location>
</feature>
<comment type="similarity">
    <text evidence="2">Belongs to the SLC29A/ENT transporter (TC 2.A.57) family.</text>
</comment>
<protein>
    <recommendedName>
        <fullName evidence="11">Nucleoside transporter</fullName>
    </recommendedName>
</protein>
<dbReference type="SUPFAM" id="SSF103473">
    <property type="entry name" value="MFS general substrate transporter"/>
    <property type="match status" value="1"/>
</dbReference>
<dbReference type="PRINTS" id="PR01130">
    <property type="entry name" value="DERENTRNSPRT"/>
</dbReference>
<organism evidence="9 10">
    <name type="scientific">Gnomoniopsis smithogilvyi</name>
    <dbReference type="NCBI Taxonomy" id="1191159"/>
    <lineage>
        <taxon>Eukaryota</taxon>
        <taxon>Fungi</taxon>
        <taxon>Dikarya</taxon>
        <taxon>Ascomycota</taxon>
        <taxon>Pezizomycotina</taxon>
        <taxon>Sordariomycetes</taxon>
        <taxon>Sordariomycetidae</taxon>
        <taxon>Diaporthales</taxon>
        <taxon>Gnomoniaceae</taxon>
        <taxon>Gnomoniopsis</taxon>
    </lineage>
</organism>
<evidence type="ECO:0000313" key="10">
    <source>
        <dbReference type="Proteomes" id="UP001140453"/>
    </source>
</evidence>
<dbReference type="Pfam" id="PF01733">
    <property type="entry name" value="Nucleoside_tran"/>
    <property type="match status" value="1"/>
</dbReference>
<feature type="transmembrane region" description="Helical" evidence="8">
    <location>
        <begin position="111"/>
        <end position="132"/>
    </location>
</feature>
<name>A0A9W8YWQ4_9PEZI</name>